<protein>
    <submittedName>
        <fullName evidence="1">Uncharacterized protein</fullName>
    </submittedName>
</protein>
<proteinExistence type="predicted"/>
<evidence type="ECO:0000313" key="1">
    <source>
        <dbReference type="EMBL" id="CAJ0598182.1"/>
    </source>
</evidence>
<dbReference type="PANTHER" id="PTHR31389:SF4">
    <property type="entry name" value="LD39211P"/>
    <property type="match status" value="1"/>
</dbReference>
<sequence>MNERDAITHHVVVIFIRYEMSYLLCLSFPKQVTRLLSFTGKRDLKCKKPAYMLHHPSDHSIFATTHPGMYKYIPTDIEAIKTNASMNHDAGFQFIVATADAHEILKWYVLCALEKDCMAPHDAGLYCDFQNDRFNRYAGCHRYDQSAINLLLANSYEYNATNYVSNLGDGATIEGIALNGLTDANFSCTERTTSH</sequence>
<reference evidence="1" key="1">
    <citation type="submission" date="2023-07" db="EMBL/GenBank/DDBJ databases">
        <authorList>
            <consortium name="CYATHOMIX"/>
        </authorList>
    </citation>
    <scope>NUCLEOTIDE SEQUENCE</scope>
    <source>
        <strain evidence="1">N/A</strain>
    </source>
</reference>
<name>A0AA36GU10_CYLNA</name>
<keyword evidence="2" id="KW-1185">Reference proteome</keyword>
<dbReference type="Proteomes" id="UP001176961">
    <property type="component" value="Unassembled WGS sequence"/>
</dbReference>
<dbReference type="PANTHER" id="PTHR31389">
    <property type="entry name" value="LD39211P"/>
    <property type="match status" value="1"/>
</dbReference>
<comment type="caution">
    <text evidence="1">The sequence shown here is derived from an EMBL/GenBank/DDBJ whole genome shotgun (WGS) entry which is preliminary data.</text>
</comment>
<gene>
    <name evidence="1" type="ORF">CYNAS_LOCUS10165</name>
</gene>
<evidence type="ECO:0000313" key="2">
    <source>
        <dbReference type="Proteomes" id="UP001176961"/>
    </source>
</evidence>
<dbReference type="AlphaFoldDB" id="A0AA36GU10"/>
<organism evidence="1 2">
    <name type="scientific">Cylicocyclus nassatus</name>
    <name type="common">Nematode worm</name>
    <dbReference type="NCBI Taxonomy" id="53992"/>
    <lineage>
        <taxon>Eukaryota</taxon>
        <taxon>Metazoa</taxon>
        <taxon>Ecdysozoa</taxon>
        <taxon>Nematoda</taxon>
        <taxon>Chromadorea</taxon>
        <taxon>Rhabditida</taxon>
        <taxon>Rhabditina</taxon>
        <taxon>Rhabditomorpha</taxon>
        <taxon>Strongyloidea</taxon>
        <taxon>Strongylidae</taxon>
        <taxon>Cylicocyclus</taxon>
    </lineage>
</organism>
<accession>A0AA36GU10</accession>
<dbReference type="EMBL" id="CATQJL010000223">
    <property type="protein sequence ID" value="CAJ0598182.1"/>
    <property type="molecule type" value="Genomic_DNA"/>
</dbReference>